<dbReference type="Proteomes" id="UP001201701">
    <property type="component" value="Unassembled WGS sequence"/>
</dbReference>
<organism evidence="3 4">
    <name type="scientific">Mesorhizobium retamae</name>
    <dbReference type="NCBI Taxonomy" id="2912854"/>
    <lineage>
        <taxon>Bacteria</taxon>
        <taxon>Pseudomonadati</taxon>
        <taxon>Pseudomonadota</taxon>
        <taxon>Alphaproteobacteria</taxon>
        <taxon>Hyphomicrobiales</taxon>
        <taxon>Phyllobacteriaceae</taxon>
        <taxon>Mesorhizobium</taxon>
    </lineage>
</organism>
<evidence type="ECO:0000313" key="3">
    <source>
        <dbReference type="EMBL" id="MCG7506526.1"/>
    </source>
</evidence>
<accession>A0ABS9QIC6</accession>
<evidence type="ECO:0000256" key="2">
    <source>
        <dbReference type="SAM" id="SignalP"/>
    </source>
</evidence>
<comment type="caution">
    <text evidence="3">The sequence shown here is derived from an EMBL/GenBank/DDBJ whole genome shotgun (WGS) entry which is preliminary data.</text>
</comment>
<evidence type="ECO:0008006" key="5">
    <source>
        <dbReference type="Google" id="ProtNLM"/>
    </source>
</evidence>
<dbReference type="RefSeq" id="WP_239366798.1">
    <property type="nucleotide sequence ID" value="NZ_JAKREW010000015.1"/>
</dbReference>
<name>A0ABS9QIC6_9HYPH</name>
<gene>
    <name evidence="3" type="ORF">L4923_15980</name>
</gene>
<proteinExistence type="predicted"/>
<sequence>MKKSILSALGLAVALAFSMPVLGASAANAAPAAKHVVHKKAHRHHSVAHKKHHVRKHHLRKHHTSKHHIHHVHKAAKKA</sequence>
<evidence type="ECO:0000313" key="4">
    <source>
        <dbReference type="Proteomes" id="UP001201701"/>
    </source>
</evidence>
<evidence type="ECO:0000256" key="1">
    <source>
        <dbReference type="SAM" id="MobiDB-lite"/>
    </source>
</evidence>
<feature type="region of interest" description="Disordered" evidence="1">
    <location>
        <begin position="41"/>
        <end position="79"/>
    </location>
</feature>
<keyword evidence="4" id="KW-1185">Reference proteome</keyword>
<reference evidence="3 4" key="1">
    <citation type="submission" date="2022-02" db="EMBL/GenBank/DDBJ databases">
        <title>Draft genome sequence of Mezorhizobium retamae strain IRAMC:0171 isolated from Retama raetam nodules.</title>
        <authorList>
            <person name="Bengaied R."/>
            <person name="Sbissi I."/>
            <person name="Huber K."/>
            <person name="Ghodbane F."/>
            <person name="Nouioui I."/>
            <person name="Tarhouni M."/>
            <person name="Gtari M."/>
        </authorList>
    </citation>
    <scope>NUCLEOTIDE SEQUENCE [LARGE SCALE GENOMIC DNA]</scope>
    <source>
        <strain evidence="3 4">IRAMC:0171</strain>
    </source>
</reference>
<keyword evidence="2" id="KW-0732">Signal</keyword>
<dbReference type="EMBL" id="JAKREW010000015">
    <property type="protein sequence ID" value="MCG7506526.1"/>
    <property type="molecule type" value="Genomic_DNA"/>
</dbReference>
<feature type="chain" id="PRO_5047174567" description="Acid-shock protein" evidence="2">
    <location>
        <begin position="24"/>
        <end position="79"/>
    </location>
</feature>
<feature type="signal peptide" evidence="2">
    <location>
        <begin position="1"/>
        <end position="23"/>
    </location>
</feature>
<protein>
    <recommendedName>
        <fullName evidence="5">Acid-shock protein</fullName>
    </recommendedName>
</protein>